<dbReference type="VEuPathDB" id="TriTrypDB:C4B63_20g356"/>
<organism evidence="2 3">
    <name type="scientific">Trypanosoma cruzi</name>
    <dbReference type="NCBI Taxonomy" id="5693"/>
    <lineage>
        <taxon>Eukaryota</taxon>
        <taxon>Discoba</taxon>
        <taxon>Euglenozoa</taxon>
        <taxon>Kinetoplastea</taxon>
        <taxon>Metakinetoplastina</taxon>
        <taxon>Trypanosomatida</taxon>
        <taxon>Trypanosomatidae</taxon>
        <taxon>Trypanosoma</taxon>
        <taxon>Schizotrypanum</taxon>
    </lineage>
</organism>
<dbReference type="AlphaFoldDB" id="A0A2V2VME8"/>
<dbReference type="VEuPathDB" id="TriTrypDB:TcBrA4_0122150"/>
<feature type="compositionally biased region" description="Polar residues" evidence="1">
    <location>
        <begin position="86"/>
        <end position="95"/>
    </location>
</feature>
<dbReference type="VEuPathDB" id="TriTrypDB:BCY84_03344"/>
<protein>
    <submittedName>
        <fullName evidence="2">Uncharacterized protein</fullName>
    </submittedName>
</protein>
<evidence type="ECO:0000313" key="2">
    <source>
        <dbReference type="EMBL" id="PWU95513.1"/>
    </source>
</evidence>
<proteinExistence type="predicted"/>
<feature type="compositionally biased region" description="Acidic residues" evidence="1">
    <location>
        <begin position="238"/>
        <end position="249"/>
    </location>
</feature>
<dbReference type="VEuPathDB" id="TriTrypDB:TcCLB.506435.440"/>
<dbReference type="VEuPathDB" id="TriTrypDB:TcG_05487"/>
<accession>A0A2V2VME8</accession>
<dbReference type="VEuPathDB" id="TriTrypDB:C3747_267g41"/>
<dbReference type="VEuPathDB" id="TriTrypDB:TCSYLVIO_003957"/>
<dbReference type="VEuPathDB" id="TriTrypDB:ECC02_007134"/>
<dbReference type="EMBL" id="PRFC01000267">
    <property type="protein sequence ID" value="PWU95513.1"/>
    <property type="molecule type" value="Genomic_DNA"/>
</dbReference>
<dbReference type="VEuPathDB" id="TriTrypDB:TcCL_NonESM02338"/>
<comment type="caution">
    <text evidence="2">The sequence shown here is derived from an EMBL/GenBank/DDBJ whole genome shotgun (WGS) entry which is preliminary data.</text>
</comment>
<evidence type="ECO:0000256" key="1">
    <source>
        <dbReference type="SAM" id="MobiDB-lite"/>
    </source>
</evidence>
<evidence type="ECO:0000313" key="3">
    <source>
        <dbReference type="Proteomes" id="UP000246078"/>
    </source>
</evidence>
<dbReference type="VEuPathDB" id="TriTrypDB:TCDM_07310"/>
<dbReference type="SMR" id="A0A2V2VME8"/>
<dbReference type="VEuPathDB" id="TriTrypDB:TcCLB.507739.80"/>
<dbReference type="Proteomes" id="UP000246078">
    <property type="component" value="Unassembled WGS sequence"/>
</dbReference>
<feature type="region of interest" description="Disordered" evidence="1">
    <location>
        <begin position="233"/>
        <end position="256"/>
    </location>
</feature>
<name>A0A2V2VME8_TRYCR</name>
<sequence length="422" mass="47070">MKPVAAGTLPADLIDAIRGGAVTLNRINDEIVVFRDARGGVEWHCTRHAGRLCSYRHQKTGANGKAEISRFDAVKRMTVQPEEKSPPNTSVTEETNPPPLTEASRRTATLSEVMQQHRSMAMKVAHLLAPAPRDQKELRRSFATEDGDALNAVLSTLTVLNHRGQRELLDVGYEIIDIEHYNSKAVKQQVANLALPKVAHNKAVLDRFAIYADRDVMLAVCSKGIMAGLGSFKRKREEEDDSEDAEGDEGTLGRKAEETAQGAALTLFTHMDQCGIRWCDGDLTERRWVLSSAAKEALAQRKCAHTAVGSGASQRLKPMPIINASQLAAAHGNYVVLHKEYHSLYGLLKRVEEITEAARGWCQSNATRISEELRQEMQRWFAAQEGPWRTLIALFDVLHKALYELKREIEDYVNLREWGVLT</sequence>
<gene>
    <name evidence="2" type="ORF">C3747_267g41</name>
</gene>
<feature type="region of interest" description="Disordered" evidence="1">
    <location>
        <begin position="78"/>
        <end position="102"/>
    </location>
</feature>
<dbReference type="OrthoDB" id="245820at2759"/>
<dbReference type="VEuPathDB" id="TriTrypDB:Tc_MARK_2652"/>
<reference evidence="2 3" key="1">
    <citation type="journal article" date="2018" name="Microb. Genom.">
        <title>Expanding an expanded genome: long-read sequencing of Trypanosoma cruzi.</title>
        <authorList>
            <person name="Berna L."/>
            <person name="Rodriguez M."/>
            <person name="Chiribao M.L."/>
            <person name="Parodi-Talice A."/>
            <person name="Pita S."/>
            <person name="Rijo G."/>
            <person name="Alvarez-Valin F."/>
            <person name="Robello C."/>
        </authorList>
    </citation>
    <scope>NUCLEOTIDE SEQUENCE [LARGE SCALE GENOMIC DNA]</scope>
    <source>
        <strain evidence="2 3">TCC</strain>
    </source>
</reference>